<dbReference type="GO" id="GO:0051276">
    <property type="term" value="P:chromosome organization"/>
    <property type="evidence" value="ECO:0007669"/>
    <property type="project" value="InterPro"/>
</dbReference>
<organism evidence="2 3">
    <name type="scientific">Deinococcus arboris</name>
    <dbReference type="NCBI Taxonomy" id="2682977"/>
    <lineage>
        <taxon>Bacteria</taxon>
        <taxon>Thermotogati</taxon>
        <taxon>Deinococcota</taxon>
        <taxon>Deinococci</taxon>
        <taxon>Deinococcales</taxon>
        <taxon>Deinococcaceae</taxon>
        <taxon>Deinococcus</taxon>
    </lineage>
</organism>
<evidence type="ECO:0000313" key="2">
    <source>
        <dbReference type="EMBL" id="MVN88621.1"/>
    </source>
</evidence>
<dbReference type="InterPro" id="IPR005335">
    <property type="entry name" value="Terminase_ssu"/>
</dbReference>
<dbReference type="InterPro" id="IPR038713">
    <property type="entry name" value="Terminase_Gp1_N_sf"/>
</dbReference>
<name>A0A7C9LT02_9DEIO</name>
<feature type="region of interest" description="Disordered" evidence="1">
    <location>
        <begin position="243"/>
        <end position="284"/>
    </location>
</feature>
<evidence type="ECO:0000313" key="3">
    <source>
        <dbReference type="Proteomes" id="UP000483286"/>
    </source>
</evidence>
<evidence type="ECO:0000256" key="1">
    <source>
        <dbReference type="SAM" id="MobiDB-lite"/>
    </source>
</evidence>
<feature type="region of interest" description="Disordered" evidence="1">
    <location>
        <begin position="1"/>
        <end position="24"/>
    </location>
</feature>
<sequence length="284" mass="31422">MTRKARTSAPTGGAAPATGSPAPPTTFAEAYALLNPRQRKFVSFYLQRPNATRAAQKAGYSKKTAYSIGSENLNKPEIKTALRLGWIESGAGPEEVRARTEEVMRADLADVCRFERELHRPMTWVPVRKLLTDLQEDIAFEEEYANRALLDDDQLKAHAAGQVRRRDQALRYEIQLERNPKAEVWAPGPPEIREVAIADIAVARDRGLSHLIRKTKYSPSGALTVELYDGQHARELMGKFHGLWGKDEEGPDAPPGLPEGTGLEEASDEQLAGELSRLLGEDAQ</sequence>
<dbReference type="AlphaFoldDB" id="A0A7C9LT02"/>
<evidence type="ECO:0008006" key="4">
    <source>
        <dbReference type="Google" id="ProtNLM"/>
    </source>
</evidence>
<protein>
    <recommendedName>
        <fullName evidence="4">Terminase small subunit</fullName>
    </recommendedName>
</protein>
<comment type="caution">
    <text evidence="2">The sequence shown here is derived from an EMBL/GenBank/DDBJ whole genome shotgun (WGS) entry which is preliminary data.</text>
</comment>
<proteinExistence type="predicted"/>
<dbReference type="EMBL" id="WQLB01000031">
    <property type="protein sequence ID" value="MVN88621.1"/>
    <property type="molecule type" value="Genomic_DNA"/>
</dbReference>
<dbReference type="Pfam" id="PF03592">
    <property type="entry name" value="Terminase_2"/>
    <property type="match status" value="1"/>
</dbReference>
<keyword evidence="3" id="KW-1185">Reference proteome</keyword>
<accession>A0A7C9LT02</accession>
<dbReference type="Proteomes" id="UP000483286">
    <property type="component" value="Unassembled WGS sequence"/>
</dbReference>
<reference evidence="2 3" key="1">
    <citation type="submission" date="2019-12" db="EMBL/GenBank/DDBJ databases">
        <title>Deinococcus sp. HMF7620 Genome sequencing and assembly.</title>
        <authorList>
            <person name="Kang H."/>
            <person name="Kim H."/>
            <person name="Joh K."/>
        </authorList>
    </citation>
    <scope>NUCLEOTIDE SEQUENCE [LARGE SCALE GENOMIC DNA]</scope>
    <source>
        <strain evidence="2 3">HMF7620</strain>
    </source>
</reference>
<dbReference type="Gene3D" id="1.10.10.1400">
    <property type="entry name" value="Terminase, small subunit, N-terminal DNA-binding domain, HTH motif"/>
    <property type="match status" value="1"/>
</dbReference>
<feature type="compositionally biased region" description="Low complexity" evidence="1">
    <location>
        <begin position="7"/>
        <end position="20"/>
    </location>
</feature>
<dbReference type="RefSeq" id="WP_157460681.1">
    <property type="nucleotide sequence ID" value="NZ_WQLB01000031.1"/>
</dbReference>
<gene>
    <name evidence="2" type="ORF">GO986_17945</name>
</gene>